<dbReference type="SUPFAM" id="SSF110997">
    <property type="entry name" value="Sporulation related repeat"/>
    <property type="match status" value="1"/>
</dbReference>
<feature type="compositionally biased region" description="Basic and acidic residues" evidence="1">
    <location>
        <begin position="417"/>
        <end position="429"/>
    </location>
</feature>
<feature type="compositionally biased region" description="Polar residues" evidence="1">
    <location>
        <begin position="81"/>
        <end position="106"/>
    </location>
</feature>
<dbReference type="Proteomes" id="UP000601789">
    <property type="component" value="Unassembled WGS sequence"/>
</dbReference>
<feature type="compositionally biased region" description="Acidic residues" evidence="1">
    <location>
        <begin position="310"/>
        <end position="324"/>
    </location>
</feature>
<dbReference type="PANTHER" id="PTHR48148:SF2">
    <property type="entry name" value="PA14 DOMAIN-CONTAINING PROTEIN"/>
    <property type="match status" value="1"/>
</dbReference>
<dbReference type="Pfam" id="PF05036">
    <property type="entry name" value="SPOR"/>
    <property type="match status" value="1"/>
</dbReference>
<dbReference type="InterPro" id="IPR036680">
    <property type="entry name" value="SPOR-like_sf"/>
</dbReference>
<feature type="compositionally biased region" description="Low complexity" evidence="1">
    <location>
        <begin position="554"/>
        <end position="568"/>
    </location>
</feature>
<feature type="compositionally biased region" description="Acidic residues" evidence="1">
    <location>
        <begin position="470"/>
        <end position="479"/>
    </location>
</feature>
<feature type="compositionally biased region" description="Polar residues" evidence="1">
    <location>
        <begin position="604"/>
        <end position="615"/>
    </location>
</feature>
<feature type="compositionally biased region" description="Acidic residues" evidence="1">
    <location>
        <begin position="618"/>
        <end position="629"/>
    </location>
</feature>
<sequence>MADTNQNTRGQFLDDDPFAELTRIMGLDPRPAAPAAPAAETAATPEVEDFGIDLEKELLGELASDEFVATSPEPVAWPESPVSQPATTSSYVEETQPQEAVSQPEVQSAPEDETAWEDSLDDLLARELLATTESDEEDEPDMAPAEPHVTVQETAVPESSLEEERDTAVQVAPEEVIATAAELYLNDDELWPLENLEHFNVEVPSEEQAEAAADEETAEPVQAASVQSDPSLVPSVVAAHESIETAPEPVGAEASAAVEPDFDFDFGGLESNDDSEAVAEPGEVHSPLDAQAHPFEEEARDDEAASASADFEDDFSFEPFELDLADERVAETPDLEPEISANDDTSAAVASDFSFEPAEFESSEKTENAASADASTFEVTAEDIDSDAPAEFSFEPFTLDRADDAALEPIGAAPEVEPVHADAEPRDDFSFDPFEFENEAALGAEPSQAEASQISSAPSAPEDVFPFDAFELDLSDESGEVEREPEPAIAAPASIFPTAPASLRIAPAEPSFEDELTALLNGEDTPAPVVASTTAQPRDSWQPSVHTFGTTQNAETPSAPSYTPATASAERDVEHEELENIFDDFSLDLDDSAQPAEPEPSVDAQWSTAPRTATTPVEEPDFDAIFGDDLDLRINEEPAQPASAPMPSYAPQTGLAAGAVGMAAAASFGSRTQSDNAGFERSPPQAAGGYGSAATAAASQHGFGQSWTAAPAVSKDQAPEIETIEVLEPAPRLVDDLDIPEVEYEAAPPPADPFDAFESEFARSMDQMQDVEHSSQTEAAAQHFDGPTPRELAEEEARWLSAPPMDQQDFDFDNEVDQEVAPAPYIGRRAQSTPRRRGTMLAAAVAGVAAIGVIGVVGASFFGGGSDGPAFVAADGEPIKVRPENPGGTTVPNQNSKVYQSVTGSGETVPGQERLITTSEQPVDVLRQAEAENVLAPGIDDQGADEDVAAVDDGSDELAAIMGQPKSEDRIDPADQSAQSTVAEEVAAVAPRRVRTMVVRPDGTLVPREEVAPAAEAPAQNAATSVMEAPAAGVPLVESANSLSDADAGGVDVETPATVAVVPTPRVEPRPAASQQVAQAPAPAPTPVSAPAAAASAGQASGGWSMQIASQPTVEGAQAAYQDLARRYGSVLQGRGVDIVRADIEGRGTYYRVRIPATSRDEAIQLCTRYKSAGGNCFVSR</sequence>
<feature type="region of interest" description="Disordered" evidence="1">
    <location>
        <begin position="1"/>
        <end position="46"/>
    </location>
</feature>
<feature type="compositionally biased region" description="Acidic residues" evidence="1">
    <location>
        <begin position="575"/>
        <end position="591"/>
    </location>
</feature>
<gene>
    <name evidence="3" type="ORF">IOD40_07250</name>
</gene>
<evidence type="ECO:0000256" key="1">
    <source>
        <dbReference type="SAM" id="MobiDB-lite"/>
    </source>
</evidence>
<dbReference type="EMBL" id="JADGMQ010000003">
    <property type="protein sequence ID" value="MBI1620458.1"/>
    <property type="molecule type" value="Genomic_DNA"/>
</dbReference>
<comment type="caution">
    <text evidence="3">The sequence shown here is derived from an EMBL/GenBank/DDBJ whole genome shotgun (WGS) entry which is preliminary data.</text>
</comment>
<feature type="region of interest" description="Disordered" evidence="1">
    <location>
        <begin position="128"/>
        <end position="170"/>
    </location>
</feature>
<protein>
    <submittedName>
        <fullName evidence="3">SPOR domain-containing protein</fullName>
    </submittedName>
</protein>
<feature type="compositionally biased region" description="Acidic residues" evidence="1">
    <location>
        <begin position="205"/>
        <end position="218"/>
    </location>
</feature>
<evidence type="ECO:0000313" key="3">
    <source>
        <dbReference type="EMBL" id="MBI1620458.1"/>
    </source>
</evidence>
<dbReference type="PANTHER" id="PTHR48148">
    <property type="entry name" value="KERATINOCYTE PROLINE-RICH PROTEIN"/>
    <property type="match status" value="1"/>
</dbReference>
<evidence type="ECO:0000259" key="2">
    <source>
        <dbReference type="PROSITE" id="PS51724"/>
    </source>
</evidence>
<feature type="compositionally biased region" description="Polar residues" evidence="1">
    <location>
        <begin position="449"/>
        <end position="458"/>
    </location>
</feature>
<feature type="region of interest" description="Disordered" evidence="1">
    <location>
        <begin position="1065"/>
        <end position="1094"/>
    </location>
</feature>
<keyword evidence="4" id="KW-1185">Reference proteome</keyword>
<dbReference type="RefSeq" id="WP_198475819.1">
    <property type="nucleotide sequence ID" value="NZ_JADGMQ010000003.1"/>
</dbReference>
<feature type="region of interest" description="Disordered" evidence="1">
    <location>
        <begin position="765"/>
        <end position="813"/>
    </location>
</feature>
<organism evidence="3 4">
    <name type="scientific">Aquamicrobium zhengzhouense</name>
    <dbReference type="NCBI Taxonomy" id="2781738"/>
    <lineage>
        <taxon>Bacteria</taxon>
        <taxon>Pseudomonadati</taxon>
        <taxon>Pseudomonadota</taxon>
        <taxon>Alphaproteobacteria</taxon>
        <taxon>Hyphomicrobiales</taxon>
        <taxon>Phyllobacteriaceae</taxon>
        <taxon>Aquamicrobium</taxon>
    </lineage>
</organism>
<dbReference type="PROSITE" id="PS51724">
    <property type="entry name" value="SPOR"/>
    <property type="match status" value="1"/>
</dbReference>
<reference evidence="3 4" key="1">
    <citation type="submission" date="2020-10" db="EMBL/GenBank/DDBJ databases">
        <title>Aquamicrobium zhengzhouensis sp. nov., a exopolysaccharide producing bacterium isolated from farmland soil.</title>
        <authorList>
            <person name="Wang X."/>
        </authorList>
    </citation>
    <scope>NUCLEOTIDE SEQUENCE [LARGE SCALE GENOMIC DNA]</scope>
    <source>
        <strain evidence="4">cd-1</strain>
    </source>
</reference>
<feature type="region of interest" description="Disordered" evidence="1">
    <location>
        <begin position="667"/>
        <end position="733"/>
    </location>
</feature>
<name>A0ABS0SAY7_9HYPH</name>
<feature type="domain" description="SPOR" evidence="2">
    <location>
        <begin position="1098"/>
        <end position="1181"/>
    </location>
</feature>
<feature type="compositionally biased region" description="Polar residues" evidence="1">
    <location>
        <begin position="1"/>
        <end position="10"/>
    </location>
</feature>
<dbReference type="InterPro" id="IPR007730">
    <property type="entry name" value="SPOR-like_dom"/>
</dbReference>
<evidence type="ECO:0000313" key="4">
    <source>
        <dbReference type="Proteomes" id="UP000601789"/>
    </source>
</evidence>
<feature type="compositionally biased region" description="Polar residues" evidence="1">
    <location>
        <begin position="531"/>
        <end position="553"/>
    </location>
</feature>
<feature type="region of interest" description="Disordered" evidence="1">
    <location>
        <begin position="63"/>
        <end position="116"/>
    </location>
</feature>
<feature type="region of interest" description="Disordered" evidence="1">
    <location>
        <begin position="442"/>
        <end position="495"/>
    </location>
</feature>
<feature type="region of interest" description="Disordered" evidence="1">
    <location>
        <begin position="524"/>
        <end position="653"/>
    </location>
</feature>
<dbReference type="Gene3D" id="3.30.70.1070">
    <property type="entry name" value="Sporulation related repeat"/>
    <property type="match status" value="1"/>
</dbReference>
<feature type="region of interest" description="Disordered" evidence="1">
    <location>
        <begin position="415"/>
        <end position="434"/>
    </location>
</feature>
<feature type="region of interest" description="Disordered" evidence="1">
    <location>
        <begin position="205"/>
        <end position="388"/>
    </location>
</feature>
<proteinExistence type="predicted"/>
<feature type="compositionally biased region" description="Low complexity" evidence="1">
    <location>
        <begin position="33"/>
        <end position="45"/>
    </location>
</feature>
<feature type="compositionally biased region" description="Low complexity" evidence="1">
    <location>
        <begin position="1065"/>
        <end position="1081"/>
    </location>
</feature>
<accession>A0ABS0SAY7</accession>